<evidence type="ECO:0000256" key="3">
    <source>
        <dbReference type="ARBA" id="ARBA00022723"/>
    </source>
</evidence>
<dbReference type="EC" id="1.16.3.1" evidence="9"/>
<evidence type="ECO:0000259" key="10">
    <source>
        <dbReference type="PROSITE" id="PS50905"/>
    </source>
</evidence>
<dbReference type="GO" id="GO:0006826">
    <property type="term" value="P:iron ion transport"/>
    <property type="evidence" value="ECO:0007669"/>
    <property type="project" value="InterPro"/>
</dbReference>
<feature type="binding site" evidence="8">
    <location>
        <position position="63"/>
    </location>
    <ligand>
        <name>Fe cation</name>
        <dbReference type="ChEBI" id="CHEBI:24875"/>
        <label>1</label>
    </ligand>
</feature>
<feature type="binding site" evidence="8">
    <location>
        <position position="60"/>
    </location>
    <ligand>
        <name>Fe cation</name>
        <dbReference type="ChEBI" id="CHEBI:24875"/>
        <label>1</label>
    </ligand>
</feature>
<feature type="binding site" evidence="8">
    <location>
        <position position="25"/>
    </location>
    <ligand>
        <name>Fe cation</name>
        <dbReference type="ChEBI" id="CHEBI:24875"/>
        <label>1</label>
    </ligand>
</feature>
<proteinExistence type="inferred from homology"/>
<accession>A0A9D4RTK9</accession>
<dbReference type="PANTHER" id="PTHR11431:SF75">
    <property type="entry name" value="FERRITIN"/>
    <property type="match status" value="1"/>
</dbReference>
<organism evidence="11 12">
    <name type="scientific">Dreissena polymorpha</name>
    <name type="common">Zebra mussel</name>
    <name type="synonym">Mytilus polymorpha</name>
    <dbReference type="NCBI Taxonomy" id="45954"/>
    <lineage>
        <taxon>Eukaryota</taxon>
        <taxon>Metazoa</taxon>
        <taxon>Spiralia</taxon>
        <taxon>Lophotrochozoa</taxon>
        <taxon>Mollusca</taxon>
        <taxon>Bivalvia</taxon>
        <taxon>Autobranchia</taxon>
        <taxon>Heteroconchia</taxon>
        <taxon>Euheterodonta</taxon>
        <taxon>Imparidentia</taxon>
        <taxon>Neoheterodontei</taxon>
        <taxon>Myida</taxon>
        <taxon>Dreissenoidea</taxon>
        <taxon>Dreissenidae</taxon>
        <taxon>Dreissena</taxon>
    </lineage>
</organism>
<evidence type="ECO:0000256" key="2">
    <source>
        <dbReference type="ARBA" id="ARBA00022434"/>
    </source>
</evidence>
<dbReference type="Pfam" id="PF00210">
    <property type="entry name" value="Ferritin"/>
    <property type="match status" value="1"/>
</dbReference>
<dbReference type="GO" id="GO:0004322">
    <property type="term" value="F:ferroxidase activity"/>
    <property type="evidence" value="ECO:0007669"/>
    <property type="project" value="UniProtKB-EC"/>
</dbReference>
<name>A0A9D4RTK9_DREPO</name>
<dbReference type="GO" id="GO:0006879">
    <property type="term" value="P:intracellular iron ion homeostasis"/>
    <property type="evidence" value="ECO:0007669"/>
    <property type="project" value="UniProtKB-KW"/>
</dbReference>
<keyword evidence="3 8" id="KW-0479">Metal-binding</keyword>
<gene>
    <name evidence="11" type="ORF">DPMN_005114</name>
</gene>
<reference evidence="11" key="2">
    <citation type="submission" date="2020-11" db="EMBL/GenBank/DDBJ databases">
        <authorList>
            <person name="McCartney M.A."/>
            <person name="Auch B."/>
            <person name="Kono T."/>
            <person name="Mallez S."/>
            <person name="Becker A."/>
            <person name="Gohl D.M."/>
            <person name="Silverstein K.A.T."/>
            <person name="Koren S."/>
            <person name="Bechman K.B."/>
            <person name="Herman A."/>
            <person name="Abrahante J.E."/>
            <person name="Garbe J."/>
        </authorList>
    </citation>
    <scope>NUCLEOTIDE SEQUENCE</scope>
    <source>
        <strain evidence="11">Duluth1</strain>
        <tissue evidence="11">Whole animal</tissue>
    </source>
</reference>
<dbReference type="PROSITE" id="PS50905">
    <property type="entry name" value="FERRITIN_LIKE"/>
    <property type="match status" value="1"/>
</dbReference>
<dbReference type="GO" id="GO:0005737">
    <property type="term" value="C:cytoplasm"/>
    <property type="evidence" value="ECO:0007669"/>
    <property type="project" value="TreeGrafter"/>
</dbReference>
<evidence type="ECO:0000256" key="1">
    <source>
        <dbReference type="ARBA" id="ARBA00007513"/>
    </source>
</evidence>
<evidence type="ECO:0000256" key="8">
    <source>
        <dbReference type="PIRSR" id="PIRSR601519-1"/>
    </source>
</evidence>
<dbReference type="Proteomes" id="UP000828390">
    <property type="component" value="Unassembled WGS sequence"/>
</dbReference>
<keyword evidence="2 9" id="KW-0409">Iron storage</keyword>
<dbReference type="PROSITE" id="PS00204">
    <property type="entry name" value="FERRITIN_2"/>
    <property type="match status" value="1"/>
</dbReference>
<evidence type="ECO:0000313" key="12">
    <source>
        <dbReference type="Proteomes" id="UP000828390"/>
    </source>
</evidence>
<evidence type="ECO:0000256" key="6">
    <source>
        <dbReference type="ARBA" id="ARBA00025111"/>
    </source>
</evidence>
<sequence>MALSRPRQNFHQDSEAGINRQINMELYASYVYQSMAYYFDRDDVALKGFSKFFKHSSEEEREHAEELMKYQNKRGGRIVLQPIQKPDRDEWGSGLDAMEAALALEKTVNQALLDLHKVADGHGDAQMCDFVESEFLEEQAEAIKDLSDRITNLKRVGAGLGEWHYDKELQEEKN</sequence>
<dbReference type="InterPro" id="IPR001519">
    <property type="entry name" value="Ferritin"/>
</dbReference>
<dbReference type="GO" id="GO:0008199">
    <property type="term" value="F:ferric iron binding"/>
    <property type="evidence" value="ECO:0007669"/>
    <property type="project" value="InterPro"/>
</dbReference>
<comment type="caution">
    <text evidence="11">The sequence shown here is derived from an EMBL/GenBank/DDBJ whole genome shotgun (WGS) entry which is preliminary data.</text>
</comment>
<dbReference type="InterPro" id="IPR012347">
    <property type="entry name" value="Ferritin-like"/>
</dbReference>
<keyword evidence="12" id="KW-1185">Reference proteome</keyword>
<feature type="binding site" evidence="8">
    <location>
        <position position="105"/>
    </location>
    <ligand>
        <name>Fe cation</name>
        <dbReference type="ChEBI" id="CHEBI:24875"/>
        <label>1</label>
    </ligand>
</feature>
<keyword evidence="5 8" id="KW-0408">Iron</keyword>
<reference evidence="11" key="1">
    <citation type="journal article" date="2019" name="bioRxiv">
        <title>The Genome of the Zebra Mussel, Dreissena polymorpha: A Resource for Invasive Species Research.</title>
        <authorList>
            <person name="McCartney M.A."/>
            <person name="Auch B."/>
            <person name="Kono T."/>
            <person name="Mallez S."/>
            <person name="Zhang Y."/>
            <person name="Obille A."/>
            <person name="Becker A."/>
            <person name="Abrahante J.E."/>
            <person name="Garbe J."/>
            <person name="Badalamenti J.P."/>
            <person name="Herman A."/>
            <person name="Mangelson H."/>
            <person name="Liachko I."/>
            <person name="Sullivan S."/>
            <person name="Sone E.D."/>
            <person name="Koren S."/>
            <person name="Silverstein K.A.T."/>
            <person name="Beckman K.B."/>
            <person name="Gohl D.M."/>
        </authorList>
    </citation>
    <scope>NUCLEOTIDE SEQUENCE</scope>
    <source>
        <strain evidence="11">Duluth1</strain>
        <tissue evidence="11">Whole animal</tissue>
    </source>
</reference>
<evidence type="ECO:0000256" key="9">
    <source>
        <dbReference type="RuleBase" id="RU361145"/>
    </source>
</evidence>
<feature type="binding site" evidence="8">
    <location>
        <position position="139"/>
    </location>
    <ligand>
        <name>Fe cation</name>
        <dbReference type="ChEBI" id="CHEBI:24875"/>
        <label>1</label>
    </ligand>
</feature>
<comment type="similarity">
    <text evidence="1 9">Belongs to the ferritin family.</text>
</comment>
<evidence type="ECO:0000313" key="11">
    <source>
        <dbReference type="EMBL" id="KAH3881191.1"/>
    </source>
</evidence>
<dbReference type="InterPro" id="IPR008331">
    <property type="entry name" value="Ferritin_DPS_dom"/>
</dbReference>
<evidence type="ECO:0000256" key="7">
    <source>
        <dbReference type="ARBA" id="ARBA00047990"/>
    </source>
</evidence>
<dbReference type="PANTHER" id="PTHR11431">
    <property type="entry name" value="FERRITIN"/>
    <property type="match status" value="1"/>
</dbReference>
<dbReference type="GO" id="GO:0008198">
    <property type="term" value="F:ferrous iron binding"/>
    <property type="evidence" value="ECO:0007669"/>
    <property type="project" value="TreeGrafter"/>
</dbReference>
<comment type="function">
    <text evidence="6">Stores iron in a soluble, non-toxic, readily available form. Important for iron homeostasis. Has ferroxidase activity. Iron is taken up in the ferrous form and deposited as ferric hydroxides after oxidation.</text>
</comment>
<dbReference type="InterPro" id="IPR009078">
    <property type="entry name" value="Ferritin-like_SF"/>
</dbReference>
<evidence type="ECO:0000256" key="4">
    <source>
        <dbReference type="ARBA" id="ARBA00023002"/>
    </source>
</evidence>
<dbReference type="CDD" id="cd01056">
    <property type="entry name" value="Euk_Ferritin"/>
    <property type="match status" value="1"/>
</dbReference>
<feature type="domain" description="Ferritin-like diiron" evidence="10">
    <location>
        <begin position="8"/>
        <end position="157"/>
    </location>
</feature>
<dbReference type="Gene3D" id="1.20.1260.10">
    <property type="match status" value="1"/>
</dbReference>
<dbReference type="AlphaFoldDB" id="A0A9D4RTK9"/>
<comment type="catalytic activity">
    <reaction evidence="7 9">
        <text>4 Fe(2+) + O2 + 4 H(+) = 4 Fe(3+) + 2 H2O</text>
        <dbReference type="Rhea" id="RHEA:11148"/>
        <dbReference type="ChEBI" id="CHEBI:15377"/>
        <dbReference type="ChEBI" id="CHEBI:15378"/>
        <dbReference type="ChEBI" id="CHEBI:15379"/>
        <dbReference type="ChEBI" id="CHEBI:29033"/>
        <dbReference type="ChEBI" id="CHEBI:29034"/>
        <dbReference type="EC" id="1.16.3.1"/>
    </reaction>
</comment>
<evidence type="ECO:0000256" key="5">
    <source>
        <dbReference type="ARBA" id="ARBA00023004"/>
    </source>
</evidence>
<protein>
    <recommendedName>
        <fullName evidence="9">Ferritin</fullName>
        <ecNumber evidence="9">1.16.3.1</ecNumber>
    </recommendedName>
</protein>
<dbReference type="InterPro" id="IPR009040">
    <property type="entry name" value="Ferritin-like_diiron"/>
</dbReference>
<dbReference type="InterPro" id="IPR014034">
    <property type="entry name" value="Ferritin_CS"/>
</dbReference>
<dbReference type="EMBL" id="JAIWYP010000001">
    <property type="protein sequence ID" value="KAH3881191.1"/>
    <property type="molecule type" value="Genomic_DNA"/>
</dbReference>
<comment type="function">
    <text evidence="9">Stores iron in a soluble, non-toxic, readily available form. Important for iron homeostasis. Iron is taken up in the ferrous form and deposited as ferric hydroxides after oxidation.</text>
</comment>
<dbReference type="OrthoDB" id="186462at2759"/>
<keyword evidence="4 9" id="KW-0560">Oxidoreductase</keyword>
<dbReference type="FunFam" id="1.20.1260.10:FF:000002">
    <property type="entry name" value="Ferritin, mitochondrial"/>
    <property type="match status" value="1"/>
</dbReference>
<dbReference type="SUPFAM" id="SSF47240">
    <property type="entry name" value="Ferritin-like"/>
    <property type="match status" value="1"/>
</dbReference>